<dbReference type="Pfam" id="PF08794">
    <property type="entry name" value="FHBP_C"/>
    <property type="match status" value="1"/>
</dbReference>
<feature type="compositionally biased region" description="Polar residues" evidence="1">
    <location>
        <begin position="45"/>
        <end position="54"/>
    </location>
</feature>
<feature type="compositionally biased region" description="Polar residues" evidence="1">
    <location>
        <begin position="25"/>
        <end position="34"/>
    </location>
</feature>
<dbReference type="RefSeq" id="WP_111353664.1">
    <property type="nucleotide sequence ID" value="NZ_QEQF01000002.1"/>
</dbReference>
<dbReference type="AlphaFoldDB" id="A0A369ZPQ6"/>
<dbReference type="InterPro" id="IPR011250">
    <property type="entry name" value="OMP/PagP_B-barrel"/>
</dbReference>
<feature type="region of interest" description="Disordered" evidence="1">
    <location>
        <begin position="20"/>
        <end position="56"/>
    </location>
</feature>
<reference evidence="4 5" key="1">
    <citation type="submission" date="2018-05" db="EMBL/GenBank/DDBJ databases">
        <title>Draft Genome Sequences for a Diverse set of 7 Haemophilus Species.</title>
        <authorList>
            <person name="Nichols M."/>
            <person name="Topaz N."/>
            <person name="Wang X."/>
            <person name="Wang X."/>
            <person name="Boxrud D."/>
        </authorList>
    </citation>
    <scope>NUCLEOTIDE SEQUENCE [LARGE SCALE GENOMIC DNA]</scope>
    <source>
        <strain evidence="4 5">C2014016342</strain>
    </source>
</reference>
<dbReference type="InterPro" id="IPR014902">
    <property type="entry name" value="FHBP-like_C"/>
</dbReference>
<sequence>MKKLALTLLSSLVLAACGSGGGGSNTDTTTSHPAVNQPAPPLSKPTVSQPTTPKTALDSVDSAFRSQVIQEKLIELPNQQANFAFEPEGWISVENVGNELKLRAYNLPYSAIGYVLPRNVSIDEYGRVIDNRVTTKDNFDIVGLTTKFDDIANLGAATYNGVSFGANSEGKMRFTANFANKNVEGRLYNRTTLKDKKALPEITLEKGTIMSADSIASFGGMAHATIDGMQVHTPYAGTFMGPKAEEVNGVVLDDRGNPYEAFAGKK</sequence>
<organism evidence="4 5">
    <name type="scientific">Haemophilus paraphrohaemolyticus</name>
    <dbReference type="NCBI Taxonomy" id="736"/>
    <lineage>
        <taxon>Bacteria</taxon>
        <taxon>Pseudomonadati</taxon>
        <taxon>Pseudomonadota</taxon>
        <taxon>Gammaproteobacteria</taxon>
        <taxon>Pasteurellales</taxon>
        <taxon>Pasteurellaceae</taxon>
        <taxon>Haemophilus</taxon>
    </lineage>
</organism>
<feature type="chain" id="PRO_5017034280" evidence="2">
    <location>
        <begin position="16"/>
        <end position="266"/>
    </location>
</feature>
<evidence type="ECO:0000313" key="5">
    <source>
        <dbReference type="Proteomes" id="UP000253945"/>
    </source>
</evidence>
<evidence type="ECO:0000313" key="4">
    <source>
        <dbReference type="EMBL" id="RDF11289.1"/>
    </source>
</evidence>
<keyword evidence="4" id="KW-0547">Nucleotide-binding</keyword>
<dbReference type="PROSITE" id="PS51257">
    <property type="entry name" value="PROKAR_LIPOPROTEIN"/>
    <property type="match status" value="1"/>
</dbReference>
<gene>
    <name evidence="4" type="ORF">DPV92_03260</name>
</gene>
<dbReference type="EMBL" id="QEQF01000002">
    <property type="protein sequence ID" value="RDF11289.1"/>
    <property type="molecule type" value="Genomic_DNA"/>
</dbReference>
<evidence type="ECO:0000256" key="2">
    <source>
        <dbReference type="SAM" id="SignalP"/>
    </source>
</evidence>
<keyword evidence="2" id="KW-0732">Signal</keyword>
<dbReference type="SUPFAM" id="SSF56925">
    <property type="entry name" value="OMPA-like"/>
    <property type="match status" value="1"/>
</dbReference>
<evidence type="ECO:0000259" key="3">
    <source>
        <dbReference type="Pfam" id="PF08794"/>
    </source>
</evidence>
<keyword evidence="5" id="KW-1185">Reference proteome</keyword>
<comment type="caution">
    <text evidence="4">The sequence shown here is derived from an EMBL/GenBank/DDBJ whole genome shotgun (WGS) entry which is preliminary data.</text>
</comment>
<accession>A0A369ZPQ6</accession>
<evidence type="ECO:0000256" key="1">
    <source>
        <dbReference type="SAM" id="MobiDB-lite"/>
    </source>
</evidence>
<dbReference type="Proteomes" id="UP000253945">
    <property type="component" value="Unassembled WGS sequence"/>
</dbReference>
<protein>
    <submittedName>
        <fullName evidence="4">Nitrate ABC transporter ATP-binding protein</fullName>
    </submittedName>
</protein>
<keyword evidence="4" id="KW-0067">ATP-binding</keyword>
<name>A0A369ZPQ6_9PAST</name>
<feature type="domain" description="Factor H binding protein-like C-terminal" evidence="3">
    <location>
        <begin position="150"/>
        <end position="250"/>
    </location>
</feature>
<dbReference type="Gene3D" id="2.40.160.90">
    <property type="match status" value="1"/>
</dbReference>
<proteinExistence type="predicted"/>
<dbReference type="GO" id="GO:0005524">
    <property type="term" value="F:ATP binding"/>
    <property type="evidence" value="ECO:0007669"/>
    <property type="project" value="UniProtKB-KW"/>
</dbReference>
<feature type="signal peptide" evidence="2">
    <location>
        <begin position="1"/>
        <end position="15"/>
    </location>
</feature>